<dbReference type="RefSeq" id="WP_151582645.1">
    <property type="nucleotide sequence ID" value="NZ_WBVM01000005.1"/>
</dbReference>
<dbReference type="EMBL" id="WBVM01000005">
    <property type="protein sequence ID" value="KAB2807469.1"/>
    <property type="molecule type" value="Genomic_DNA"/>
</dbReference>
<keyword evidence="2" id="KW-0732">Signal</keyword>
<dbReference type="PROSITE" id="PS51257">
    <property type="entry name" value="PROKAR_LIPOPROTEIN"/>
    <property type="match status" value="1"/>
</dbReference>
<evidence type="ECO:0000256" key="2">
    <source>
        <dbReference type="SAM" id="SignalP"/>
    </source>
</evidence>
<feature type="region of interest" description="Disordered" evidence="1">
    <location>
        <begin position="19"/>
        <end position="57"/>
    </location>
</feature>
<reference evidence="3 4" key="1">
    <citation type="submission" date="2019-09" db="EMBL/GenBank/DDBJ databases">
        <title>Pimelobacter sp. isolated from Paulinella.</title>
        <authorList>
            <person name="Jeong S.E."/>
        </authorList>
    </citation>
    <scope>NUCLEOTIDE SEQUENCE [LARGE SCALE GENOMIC DNA]</scope>
    <source>
        <strain evidence="3 4">Pch-N</strain>
    </source>
</reference>
<sequence>MTRRLGPLVALALLTLTACGGASDDKPDAATDKAESRPSASTSDEPTETAAAPRRASCNLKGKRAKVTLEDAGDALTVTFTGQPITKSGTALYVATVWDEAGEVGRQLGVKYLDGKQIAYFVFDFDTSEQTNLDGSPEVSGKTIDGTFPASALGDLDPGDVASWSAAFNVNGDDVSTCPGGYESLPFPG</sequence>
<evidence type="ECO:0000313" key="4">
    <source>
        <dbReference type="Proteomes" id="UP000449906"/>
    </source>
</evidence>
<dbReference type="Proteomes" id="UP000449906">
    <property type="component" value="Unassembled WGS sequence"/>
</dbReference>
<proteinExistence type="predicted"/>
<feature type="signal peptide" evidence="2">
    <location>
        <begin position="1"/>
        <end position="22"/>
    </location>
</feature>
<accession>A0A7J5DRJ0</accession>
<protein>
    <recommendedName>
        <fullName evidence="5">Lipoprotein</fullName>
    </recommendedName>
</protein>
<evidence type="ECO:0000313" key="3">
    <source>
        <dbReference type="EMBL" id="KAB2807469.1"/>
    </source>
</evidence>
<feature type="compositionally biased region" description="Basic and acidic residues" evidence="1">
    <location>
        <begin position="23"/>
        <end position="36"/>
    </location>
</feature>
<dbReference type="AlphaFoldDB" id="A0A7J5DRJ0"/>
<gene>
    <name evidence="3" type="ORF">F9L07_25815</name>
</gene>
<feature type="chain" id="PRO_5029636723" description="Lipoprotein" evidence="2">
    <location>
        <begin position="23"/>
        <end position="189"/>
    </location>
</feature>
<name>A0A7J5DRJ0_NOCSI</name>
<evidence type="ECO:0008006" key="5">
    <source>
        <dbReference type="Google" id="ProtNLM"/>
    </source>
</evidence>
<organism evidence="3 4">
    <name type="scientific">Nocardioides simplex</name>
    <name type="common">Arthrobacter simplex</name>
    <dbReference type="NCBI Taxonomy" id="2045"/>
    <lineage>
        <taxon>Bacteria</taxon>
        <taxon>Bacillati</taxon>
        <taxon>Actinomycetota</taxon>
        <taxon>Actinomycetes</taxon>
        <taxon>Propionibacteriales</taxon>
        <taxon>Nocardioidaceae</taxon>
        <taxon>Pimelobacter</taxon>
    </lineage>
</organism>
<comment type="caution">
    <text evidence="3">The sequence shown here is derived from an EMBL/GenBank/DDBJ whole genome shotgun (WGS) entry which is preliminary data.</text>
</comment>
<evidence type="ECO:0000256" key="1">
    <source>
        <dbReference type="SAM" id="MobiDB-lite"/>
    </source>
</evidence>